<name>A0A1I1TZY2_9BACL</name>
<keyword evidence="2 5" id="KW-0436">Ligase</keyword>
<feature type="domain" description="ATP-dependent DNA ligase family profile" evidence="4">
    <location>
        <begin position="102"/>
        <end position="191"/>
    </location>
</feature>
<keyword evidence="6" id="KW-1185">Reference proteome</keyword>
<evidence type="ECO:0000259" key="4">
    <source>
        <dbReference type="PROSITE" id="PS50160"/>
    </source>
</evidence>
<dbReference type="STRING" id="1045775.SAMN05216378_0793"/>
<dbReference type="InterPro" id="IPR012310">
    <property type="entry name" value="DNA_ligase_ATP-dep_cent"/>
</dbReference>
<protein>
    <submittedName>
        <fullName evidence="5">DNA ligase-1</fullName>
    </submittedName>
</protein>
<evidence type="ECO:0000313" key="6">
    <source>
        <dbReference type="Proteomes" id="UP000198855"/>
    </source>
</evidence>
<dbReference type="Pfam" id="PF01068">
    <property type="entry name" value="DNA_ligase_A_M"/>
    <property type="match status" value="1"/>
</dbReference>
<dbReference type="NCBIfam" id="NF005796">
    <property type="entry name" value="PRK07636.1"/>
    <property type="match status" value="1"/>
</dbReference>
<evidence type="ECO:0000256" key="1">
    <source>
        <dbReference type="ARBA" id="ARBA00007572"/>
    </source>
</evidence>
<dbReference type="PROSITE" id="PS50160">
    <property type="entry name" value="DNA_LIGASE_A3"/>
    <property type="match status" value="1"/>
</dbReference>
<dbReference type="SUPFAM" id="SSF56091">
    <property type="entry name" value="DNA ligase/mRNA capping enzyme, catalytic domain"/>
    <property type="match status" value="1"/>
</dbReference>
<evidence type="ECO:0000313" key="5">
    <source>
        <dbReference type="EMBL" id="SFD64196.1"/>
    </source>
</evidence>
<dbReference type="InterPro" id="IPR050191">
    <property type="entry name" value="ATP-dep_DNA_ligase"/>
</dbReference>
<proteinExistence type="inferred from homology"/>
<accession>A0A1I1TZY2</accession>
<dbReference type="GO" id="GO:0005524">
    <property type="term" value="F:ATP binding"/>
    <property type="evidence" value="ECO:0007669"/>
    <property type="project" value="InterPro"/>
</dbReference>
<dbReference type="EMBL" id="FOMT01000001">
    <property type="protein sequence ID" value="SFD64196.1"/>
    <property type="molecule type" value="Genomic_DNA"/>
</dbReference>
<dbReference type="CDD" id="cd07906">
    <property type="entry name" value="Adenylation_DNA_ligase_LigD_LigC"/>
    <property type="match status" value="1"/>
</dbReference>
<dbReference type="GO" id="GO:0006310">
    <property type="term" value="P:DNA recombination"/>
    <property type="evidence" value="ECO:0007669"/>
    <property type="project" value="InterPro"/>
</dbReference>
<evidence type="ECO:0000256" key="2">
    <source>
        <dbReference type="ARBA" id="ARBA00022598"/>
    </source>
</evidence>
<dbReference type="Gene3D" id="3.30.1490.70">
    <property type="match status" value="1"/>
</dbReference>
<evidence type="ECO:0000256" key="3">
    <source>
        <dbReference type="ARBA" id="ARBA00034003"/>
    </source>
</evidence>
<organism evidence="5 6">
    <name type="scientific">Paenibacillus catalpae</name>
    <dbReference type="NCBI Taxonomy" id="1045775"/>
    <lineage>
        <taxon>Bacteria</taxon>
        <taxon>Bacillati</taxon>
        <taxon>Bacillota</taxon>
        <taxon>Bacilli</taxon>
        <taxon>Bacillales</taxon>
        <taxon>Paenibacillaceae</taxon>
        <taxon>Paenibacillus</taxon>
    </lineage>
</organism>
<gene>
    <name evidence="5" type="ORF">SAMN05216378_0793</name>
</gene>
<dbReference type="PANTHER" id="PTHR45674">
    <property type="entry name" value="DNA LIGASE 1/3 FAMILY MEMBER"/>
    <property type="match status" value="1"/>
</dbReference>
<dbReference type="PANTHER" id="PTHR45674:SF4">
    <property type="entry name" value="DNA LIGASE 1"/>
    <property type="match status" value="1"/>
</dbReference>
<reference evidence="6" key="1">
    <citation type="submission" date="2016-10" db="EMBL/GenBank/DDBJ databases">
        <authorList>
            <person name="Varghese N."/>
            <person name="Submissions S."/>
        </authorList>
    </citation>
    <scope>NUCLEOTIDE SEQUENCE [LARGE SCALE GENOMIC DNA]</scope>
    <source>
        <strain evidence="6">CGMCC 1.10784</strain>
    </source>
</reference>
<dbReference type="AlphaFoldDB" id="A0A1I1TZY2"/>
<dbReference type="Proteomes" id="UP000198855">
    <property type="component" value="Unassembled WGS sequence"/>
</dbReference>
<dbReference type="SUPFAM" id="SSF50249">
    <property type="entry name" value="Nucleic acid-binding proteins"/>
    <property type="match status" value="1"/>
</dbReference>
<sequence length="287" mass="33049">MFISPMLLDTAEEPFDSDDYLFEPKFDGHRLMISFINGQVKMFTRHNNEVTRQYPELFNVPVGNHIDVVFDGEVARVREDGTNDFEGLMNRFRMGKLTKMKEASRTEPVHYFVFDILYLNGKCLTHLPLVERKKILAQILIPNAYYHATLSISQQGKALFKVIEDIGLAGIVAKNKYSNYVSERSENWLKILNYQHAEVAISGYRRNEFGWLVEHEGRPVGCIESAVPADAKKAFHKVAPSIITGQDRHFVYVKPILKVKVRFRNWTSNNMLRTPEYVGFASELKSP</sequence>
<dbReference type="InterPro" id="IPR012340">
    <property type="entry name" value="NA-bd_OB-fold"/>
</dbReference>
<dbReference type="Gene3D" id="3.30.470.30">
    <property type="entry name" value="DNA ligase/mRNA capping enzyme"/>
    <property type="match status" value="1"/>
</dbReference>
<comment type="similarity">
    <text evidence="1">Belongs to the ATP-dependent DNA ligase family.</text>
</comment>
<comment type="catalytic activity">
    <reaction evidence="3">
        <text>ATP + (deoxyribonucleotide)n-3'-hydroxyl + 5'-phospho-(deoxyribonucleotide)m = (deoxyribonucleotide)n+m + AMP + diphosphate.</text>
        <dbReference type="EC" id="6.5.1.1"/>
    </reaction>
</comment>
<dbReference type="GO" id="GO:0003910">
    <property type="term" value="F:DNA ligase (ATP) activity"/>
    <property type="evidence" value="ECO:0007669"/>
    <property type="project" value="UniProtKB-EC"/>
</dbReference>
<dbReference type="GO" id="GO:0006281">
    <property type="term" value="P:DNA repair"/>
    <property type="evidence" value="ECO:0007669"/>
    <property type="project" value="InterPro"/>
</dbReference>